<evidence type="ECO:0000313" key="3">
    <source>
        <dbReference type="Proteomes" id="UP001273166"/>
    </source>
</evidence>
<dbReference type="Proteomes" id="UP001273166">
    <property type="component" value="Unassembled WGS sequence"/>
</dbReference>
<dbReference type="SUPFAM" id="SSF50475">
    <property type="entry name" value="FMN-binding split barrel"/>
    <property type="match status" value="1"/>
</dbReference>
<organism evidence="2 3">
    <name type="scientific">Chaetomium strumarium</name>
    <dbReference type="NCBI Taxonomy" id="1170767"/>
    <lineage>
        <taxon>Eukaryota</taxon>
        <taxon>Fungi</taxon>
        <taxon>Dikarya</taxon>
        <taxon>Ascomycota</taxon>
        <taxon>Pezizomycotina</taxon>
        <taxon>Sordariomycetes</taxon>
        <taxon>Sordariomycetidae</taxon>
        <taxon>Sordariales</taxon>
        <taxon>Chaetomiaceae</taxon>
        <taxon>Chaetomium</taxon>
    </lineage>
</organism>
<dbReference type="InterPro" id="IPR012349">
    <property type="entry name" value="Split_barrel_FMN-bd"/>
</dbReference>
<reference evidence="2" key="2">
    <citation type="submission" date="2023-06" db="EMBL/GenBank/DDBJ databases">
        <authorList>
            <consortium name="Lawrence Berkeley National Laboratory"/>
            <person name="Mondo S.J."/>
            <person name="Hensen N."/>
            <person name="Bonometti L."/>
            <person name="Westerberg I."/>
            <person name="Brannstrom I.O."/>
            <person name="Guillou S."/>
            <person name="Cros-Aarteil S."/>
            <person name="Calhoun S."/>
            <person name="Haridas S."/>
            <person name="Kuo A."/>
            <person name="Pangilinan J."/>
            <person name="Riley R."/>
            <person name="Labutti K."/>
            <person name="Andreopoulos B."/>
            <person name="Lipzen A."/>
            <person name="Chen C."/>
            <person name="Yanf M."/>
            <person name="Daum C."/>
            <person name="Ng V."/>
            <person name="Clum A."/>
            <person name="Steindorff A."/>
            <person name="Ohm R."/>
            <person name="Martin F."/>
            <person name="Silar P."/>
            <person name="Natvig D."/>
            <person name="Lalanne C."/>
            <person name="Gautier V."/>
            <person name="Ament-Velasquez S.L."/>
            <person name="Kruys A."/>
            <person name="Hutchinson M.I."/>
            <person name="Powell A.J."/>
            <person name="Barry K."/>
            <person name="Miller A.N."/>
            <person name="Grigoriev I.V."/>
            <person name="Debuchy R."/>
            <person name="Gladieux P."/>
            <person name="Thoren M.H."/>
            <person name="Johannesson H."/>
        </authorList>
    </citation>
    <scope>NUCLEOTIDE SEQUENCE</scope>
    <source>
        <strain evidence="2">CBS 333.67</strain>
    </source>
</reference>
<evidence type="ECO:0008006" key="4">
    <source>
        <dbReference type="Google" id="ProtNLM"/>
    </source>
</evidence>
<dbReference type="RefSeq" id="XP_062719117.1">
    <property type="nucleotide sequence ID" value="XM_062865154.1"/>
</dbReference>
<evidence type="ECO:0000256" key="1">
    <source>
        <dbReference type="SAM" id="MobiDB-lite"/>
    </source>
</evidence>
<protein>
    <recommendedName>
        <fullName evidence="4">Flavin-nucleotide-binding protein</fullName>
    </recommendedName>
</protein>
<reference evidence="2" key="1">
    <citation type="journal article" date="2023" name="Mol. Phylogenet. Evol.">
        <title>Genome-scale phylogeny and comparative genomics of the fungal order Sordariales.</title>
        <authorList>
            <person name="Hensen N."/>
            <person name="Bonometti L."/>
            <person name="Westerberg I."/>
            <person name="Brannstrom I.O."/>
            <person name="Guillou S."/>
            <person name="Cros-Aarteil S."/>
            <person name="Calhoun S."/>
            <person name="Haridas S."/>
            <person name="Kuo A."/>
            <person name="Mondo S."/>
            <person name="Pangilinan J."/>
            <person name="Riley R."/>
            <person name="LaButti K."/>
            <person name="Andreopoulos B."/>
            <person name="Lipzen A."/>
            <person name="Chen C."/>
            <person name="Yan M."/>
            <person name="Daum C."/>
            <person name="Ng V."/>
            <person name="Clum A."/>
            <person name="Steindorff A."/>
            <person name="Ohm R.A."/>
            <person name="Martin F."/>
            <person name="Silar P."/>
            <person name="Natvig D.O."/>
            <person name="Lalanne C."/>
            <person name="Gautier V."/>
            <person name="Ament-Velasquez S.L."/>
            <person name="Kruys A."/>
            <person name="Hutchinson M.I."/>
            <person name="Powell A.J."/>
            <person name="Barry K."/>
            <person name="Miller A.N."/>
            <person name="Grigoriev I.V."/>
            <person name="Debuchy R."/>
            <person name="Gladieux P."/>
            <person name="Hiltunen Thoren M."/>
            <person name="Johannesson H."/>
        </authorList>
    </citation>
    <scope>NUCLEOTIDE SEQUENCE</scope>
    <source>
        <strain evidence="2">CBS 333.67</strain>
    </source>
</reference>
<accession>A0AAJ0GNQ7</accession>
<dbReference type="EMBL" id="JAUDZG010000006">
    <property type="protein sequence ID" value="KAK3303337.1"/>
    <property type="molecule type" value="Genomic_DNA"/>
</dbReference>
<proteinExistence type="predicted"/>
<dbReference type="Pfam" id="PF12900">
    <property type="entry name" value="Pyridox_ox_2"/>
    <property type="match status" value="1"/>
</dbReference>
<dbReference type="PANTHER" id="PTHR34071">
    <property type="entry name" value="5-NITROIMIDAZOLE ANTIBIOTICS RESISTANCE PROTEIN, NIMA-FAMILY-RELATED PROTEIN-RELATED"/>
    <property type="match status" value="1"/>
</dbReference>
<sequence length="279" mass="30557">MPLRELQYPTEPYNKVNRLKDRADYSLETIHQIVNSCPMLHVSFQPPDSPFPAVLPMIGQMGSFSRPSADVGDVLDLYLHGYVSSRMMNMARNNPDASQQQQQQQAQAQEGRGLPITICASHLDGLVLALTPNSHSYNYRSAVLFGHAMPVTDAAEKLYAMELITNGVAPQRWQNTRVPPNAAEMQSTSVLRVRIASGSAKIRSGGPHDERGDMEDGALLDRVWTGVVPVYSVMGEPVAGEYNRVGQVPAYLEGWRREANKDAEEHAREAAGGGSAAKS</sequence>
<dbReference type="GeneID" id="87883983"/>
<dbReference type="AlphaFoldDB" id="A0AAJ0GNQ7"/>
<dbReference type="InterPro" id="IPR024747">
    <property type="entry name" value="Pyridox_Oxase-rel"/>
</dbReference>
<feature type="region of interest" description="Disordered" evidence="1">
    <location>
        <begin position="259"/>
        <end position="279"/>
    </location>
</feature>
<dbReference type="Gene3D" id="2.30.110.10">
    <property type="entry name" value="Electron Transport, Fmn-binding Protein, Chain A"/>
    <property type="match status" value="1"/>
</dbReference>
<comment type="caution">
    <text evidence="2">The sequence shown here is derived from an EMBL/GenBank/DDBJ whole genome shotgun (WGS) entry which is preliminary data.</text>
</comment>
<evidence type="ECO:0000313" key="2">
    <source>
        <dbReference type="EMBL" id="KAK3303337.1"/>
    </source>
</evidence>
<keyword evidence="3" id="KW-1185">Reference proteome</keyword>
<dbReference type="PANTHER" id="PTHR34071:SF2">
    <property type="entry name" value="FLAVIN-NUCLEOTIDE-BINDING PROTEIN"/>
    <property type="match status" value="1"/>
</dbReference>
<name>A0AAJ0GNQ7_9PEZI</name>
<feature type="compositionally biased region" description="Basic and acidic residues" evidence="1">
    <location>
        <begin position="259"/>
        <end position="269"/>
    </location>
</feature>
<gene>
    <name evidence="2" type="ORF">B0T15DRAFT_402332</name>
</gene>